<keyword evidence="1" id="KW-0812">Transmembrane</keyword>
<reference evidence="2 3" key="1">
    <citation type="journal article" date="2009" name="Appl. Environ. Microbiol.">
        <title>Three genomes from the phylum Acidobacteria provide insight into the lifestyles of these microorganisms in soils.</title>
        <authorList>
            <person name="Ward N.L."/>
            <person name="Challacombe J.F."/>
            <person name="Janssen P.H."/>
            <person name="Henrissat B."/>
            <person name="Coutinho P.M."/>
            <person name="Wu M."/>
            <person name="Xie G."/>
            <person name="Haft D.H."/>
            <person name="Sait M."/>
            <person name="Badger J."/>
            <person name="Barabote R.D."/>
            <person name="Bradley B."/>
            <person name="Brettin T.S."/>
            <person name="Brinkac L.M."/>
            <person name="Bruce D."/>
            <person name="Creasy T."/>
            <person name="Daugherty S.C."/>
            <person name="Davidsen T.M."/>
            <person name="DeBoy R.T."/>
            <person name="Detter J.C."/>
            <person name="Dodson R.J."/>
            <person name="Durkin A.S."/>
            <person name="Ganapathy A."/>
            <person name="Gwinn-Giglio M."/>
            <person name="Han C.S."/>
            <person name="Khouri H."/>
            <person name="Kiss H."/>
            <person name="Kothari S.P."/>
            <person name="Madupu R."/>
            <person name="Nelson K.E."/>
            <person name="Nelson W.C."/>
            <person name="Paulsen I."/>
            <person name="Penn K."/>
            <person name="Ren Q."/>
            <person name="Rosovitz M.J."/>
            <person name="Selengut J.D."/>
            <person name="Shrivastava S."/>
            <person name="Sullivan S.A."/>
            <person name="Tapia R."/>
            <person name="Thompson L.S."/>
            <person name="Watkins K.L."/>
            <person name="Yang Q."/>
            <person name="Yu C."/>
            <person name="Zafar N."/>
            <person name="Zhou L."/>
            <person name="Kuske C.R."/>
        </authorList>
    </citation>
    <scope>NUCLEOTIDE SEQUENCE [LARGE SCALE GENOMIC DNA]</scope>
    <source>
        <strain evidence="2 3">Ellin345</strain>
    </source>
</reference>
<dbReference type="PANTHER" id="PTHR34989:SF1">
    <property type="entry name" value="PROTEIN HDED"/>
    <property type="match status" value="1"/>
</dbReference>
<feature type="transmembrane region" description="Helical" evidence="1">
    <location>
        <begin position="70"/>
        <end position="88"/>
    </location>
</feature>
<sequence>MDSSLAKVAQRASGFSLVLSVLLIVFGVLAIMLPVAMSLGVVIVVAWLLIISGVVQGVHSFRCEGIGSKIWRLLVALIYVSMGIYLRVNLHIGLAALTLAMIIFCVSQGIFTIGAYLMTRSSGASGWMLFDGFITLILGIMIWRHWPASSFWVLGTFAGINMVVSGMSRLGLTLAVRRALKMSAQAA</sequence>
<keyword evidence="1" id="KW-1133">Transmembrane helix</keyword>
<proteinExistence type="predicted"/>
<feature type="transmembrane region" description="Helical" evidence="1">
    <location>
        <begin position="39"/>
        <end position="58"/>
    </location>
</feature>
<dbReference type="STRING" id="204669.Acid345_0606"/>
<dbReference type="PANTHER" id="PTHR34989">
    <property type="entry name" value="PROTEIN HDED"/>
    <property type="match status" value="1"/>
</dbReference>
<feature type="transmembrane region" description="Helical" evidence="1">
    <location>
        <begin position="94"/>
        <end position="117"/>
    </location>
</feature>
<dbReference type="EMBL" id="CP000360">
    <property type="protein sequence ID" value="ABF39611.1"/>
    <property type="molecule type" value="Genomic_DNA"/>
</dbReference>
<keyword evidence="1" id="KW-0472">Membrane</keyword>
<dbReference type="eggNOG" id="COG3247">
    <property type="taxonomic scope" value="Bacteria"/>
</dbReference>
<dbReference type="HOGENOM" id="CLU_091585_2_3_0"/>
<gene>
    <name evidence="2" type="ordered locus">Acid345_0606</name>
</gene>
<name>Q1IU39_KORVE</name>
<evidence type="ECO:0000313" key="3">
    <source>
        <dbReference type="Proteomes" id="UP000002432"/>
    </source>
</evidence>
<feature type="transmembrane region" description="Helical" evidence="1">
    <location>
        <begin position="12"/>
        <end position="33"/>
    </location>
</feature>
<protein>
    <recommendedName>
        <fullName evidence="4">HdeD family acid-resistance protein</fullName>
    </recommendedName>
</protein>
<dbReference type="KEGG" id="aba:Acid345_0606"/>
<dbReference type="GO" id="GO:0005886">
    <property type="term" value="C:plasma membrane"/>
    <property type="evidence" value="ECO:0007669"/>
    <property type="project" value="TreeGrafter"/>
</dbReference>
<dbReference type="EnsemblBacteria" id="ABF39611">
    <property type="protein sequence ID" value="ABF39611"/>
    <property type="gene ID" value="Acid345_0606"/>
</dbReference>
<feature type="transmembrane region" description="Helical" evidence="1">
    <location>
        <begin position="152"/>
        <end position="172"/>
    </location>
</feature>
<dbReference type="AlphaFoldDB" id="Q1IU39"/>
<dbReference type="Proteomes" id="UP000002432">
    <property type="component" value="Chromosome"/>
</dbReference>
<keyword evidence="3" id="KW-1185">Reference proteome</keyword>
<evidence type="ECO:0000256" key="1">
    <source>
        <dbReference type="SAM" id="Phobius"/>
    </source>
</evidence>
<evidence type="ECO:0008006" key="4">
    <source>
        <dbReference type="Google" id="ProtNLM"/>
    </source>
</evidence>
<feature type="transmembrane region" description="Helical" evidence="1">
    <location>
        <begin position="129"/>
        <end position="146"/>
    </location>
</feature>
<accession>Q1IU39</accession>
<organism evidence="2 3">
    <name type="scientific">Koribacter versatilis (strain Ellin345)</name>
    <dbReference type="NCBI Taxonomy" id="204669"/>
    <lineage>
        <taxon>Bacteria</taxon>
        <taxon>Pseudomonadati</taxon>
        <taxon>Acidobacteriota</taxon>
        <taxon>Terriglobia</taxon>
        <taxon>Terriglobales</taxon>
        <taxon>Candidatus Korobacteraceae</taxon>
        <taxon>Candidatus Korobacter</taxon>
    </lineage>
</organism>
<evidence type="ECO:0000313" key="2">
    <source>
        <dbReference type="EMBL" id="ABF39611.1"/>
    </source>
</evidence>
<dbReference type="InterPro" id="IPR052712">
    <property type="entry name" value="Acid_resist_chaperone_HdeD"/>
</dbReference>
<dbReference type="Pfam" id="PF03729">
    <property type="entry name" value="DUF308"/>
    <property type="match status" value="1"/>
</dbReference>
<dbReference type="InterPro" id="IPR005325">
    <property type="entry name" value="DUF308_memb"/>
</dbReference>